<evidence type="ECO:0000313" key="7">
    <source>
        <dbReference type="Proteomes" id="UP000007110"/>
    </source>
</evidence>
<keyword evidence="4" id="KW-0472">Membrane</keyword>
<dbReference type="CDD" id="cd03784">
    <property type="entry name" value="GT1_Gtf-like"/>
    <property type="match status" value="1"/>
</dbReference>
<reference evidence="6" key="2">
    <citation type="submission" date="2021-01" db="UniProtKB">
        <authorList>
            <consortium name="EnsemblMetazoa"/>
        </authorList>
    </citation>
    <scope>IDENTIFICATION</scope>
</reference>
<keyword evidence="7" id="KW-1185">Reference proteome</keyword>
<evidence type="ECO:0000256" key="3">
    <source>
        <dbReference type="ARBA" id="ARBA00022679"/>
    </source>
</evidence>
<dbReference type="OrthoDB" id="5835829at2759"/>
<dbReference type="PANTHER" id="PTHR48043">
    <property type="entry name" value="EG:EG0003.4 PROTEIN-RELATED"/>
    <property type="match status" value="1"/>
</dbReference>
<sequence>MWSFNYPIMHFRWTFVVLLALKLVLSFPASNAHDQRVSVLPSKRENGGRGRILLMFQGCGVKTSLFKLGLRLGHVLRSEGYHVSLVTILQPDEHDGVEDDHELRGFSRVDVLSEGVIDECRSLKGKISSMSASRVVGTQQLLGLLTPQRILCEALLANQTTMAHLRNLNFDIIISESFGPCHMILSHLLGGIPTANFLVVSPSSLPHALFPQKMDMDQTSILGRLQFTAEMMSLHLFYRRLWGYYSEIASKYGISTLGSVSEFTSSYTNASLWFLNADPVLDYPLTLPPNFVMLGDLTSHPPRPIVDEGLRQTIAHCSSKGHIIVSISTIARQLKGTTEETLVAGLSRLPFQTLWRNDRPSLQPSPTDNIHYTGWMKSNDMNDLLGLNRTVAFITTGGRCGIMEAIYHGIPMLCLPLMSSDHHENCAKVQKIGMGIVLDIHSFTADDVYDAVLKLTHEESYQKNALKASHAFKSKPQYPRERVAFWVEHVLQNGDRHLKHVGSGSFLSLIYSTCLDLVIQLFLIAFISAFIYFKIIK</sequence>
<evidence type="ECO:0000256" key="5">
    <source>
        <dbReference type="SAM" id="SignalP"/>
    </source>
</evidence>
<organism evidence="6 7">
    <name type="scientific">Strongylocentrotus purpuratus</name>
    <name type="common">Purple sea urchin</name>
    <dbReference type="NCBI Taxonomy" id="7668"/>
    <lineage>
        <taxon>Eukaryota</taxon>
        <taxon>Metazoa</taxon>
        <taxon>Echinodermata</taxon>
        <taxon>Eleutherozoa</taxon>
        <taxon>Echinozoa</taxon>
        <taxon>Echinoidea</taxon>
        <taxon>Euechinoidea</taxon>
        <taxon>Echinacea</taxon>
        <taxon>Camarodonta</taxon>
        <taxon>Echinidea</taxon>
        <taxon>Strongylocentrotidae</taxon>
        <taxon>Strongylocentrotus</taxon>
    </lineage>
</organism>
<dbReference type="Proteomes" id="UP000007110">
    <property type="component" value="Unassembled WGS sequence"/>
</dbReference>
<keyword evidence="4" id="KW-0812">Transmembrane</keyword>
<feature type="signal peptide" evidence="5">
    <location>
        <begin position="1"/>
        <end position="26"/>
    </location>
</feature>
<keyword evidence="4" id="KW-1133">Transmembrane helix</keyword>
<protein>
    <recommendedName>
        <fullName evidence="8">Glucuronosyltransferase</fullName>
    </recommendedName>
</protein>
<keyword evidence="5" id="KW-0732">Signal</keyword>
<feature type="transmembrane region" description="Helical" evidence="4">
    <location>
        <begin position="509"/>
        <end position="533"/>
    </location>
</feature>
<dbReference type="InterPro" id="IPR050271">
    <property type="entry name" value="UDP-glycosyltransferase"/>
</dbReference>
<dbReference type="AlphaFoldDB" id="A0A7M7RCI7"/>
<comment type="similarity">
    <text evidence="1">Belongs to the UDP-glycosyltransferase family.</text>
</comment>
<dbReference type="RefSeq" id="XP_787236.3">
    <property type="nucleotide sequence ID" value="XM_782143.4"/>
</dbReference>
<dbReference type="KEGG" id="spu:582181"/>
<feature type="chain" id="PRO_5029603816" description="Glucuronosyltransferase" evidence="5">
    <location>
        <begin position="27"/>
        <end position="537"/>
    </location>
</feature>
<dbReference type="SUPFAM" id="SSF53756">
    <property type="entry name" value="UDP-Glycosyltransferase/glycogen phosphorylase"/>
    <property type="match status" value="1"/>
</dbReference>
<dbReference type="Gene3D" id="3.40.50.2000">
    <property type="entry name" value="Glycogen Phosphorylase B"/>
    <property type="match status" value="1"/>
</dbReference>
<dbReference type="InParanoid" id="A0A7M7RCI7"/>
<dbReference type="Pfam" id="PF00201">
    <property type="entry name" value="UDPGT"/>
    <property type="match status" value="1"/>
</dbReference>
<dbReference type="OMA" id="RILLMFQ"/>
<dbReference type="EnsemblMetazoa" id="XM_782143">
    <property type="protein sequence ID" value="XP_787236"/>
    <property type="gene ID" value="LOC582181"/>
</dbReference>
<dbReference type="GO" id="GO:0008194">
    <property type="term" value="F:UDP-glycosyltransferase activity"/>
    <property type="evidence" value="ECO:0000318"/>
    <property type="project" value="GO_Central"/>
</dbReference>
<name>A0A7M7RCI7_STRPU</name>
<dbReference type="InterPro" id="IPR002213">
    <property type="entry name" value="UDP_glucos_trans"/>
</dbReference>
<accession>A0A7M7RCI7</accession>
<dbReference type="PANTHER" id="PTHR48043:SF145">
    <property type="entry name" value="FI06409P-RELATED"/>
    <property type="match status" value="1"/>
</dbReference>
<reference evidence="7" key="1">
    <citation type="submission" date="2015-02" db="EMBL/GenBank/DDBJ databases">
        <title>Genome sequencing for Strongylocentrotus purpuratus.</title>
        <authorList>
            <person name="Murali S."/>
            <person name="Liu Y."/>
            <person name="Vee V."/>
            <person name="English A."/>
            <person name="Wang M."/>
            <person name="Skinner E."/>
            <person name="Han Y."/>
            <person name="Muzny D.M."/>
            <person name="Worley K.C."/>
            <person name="Gibbs R.A."/>
        </authorList>
    </citation>
    <scope>NUCLEOTIDE SEQUENCE</scope>
</reference>
<keyword evidence="2" id="KW-0328">Glycosyltransferase</keyword>
<evidence type="ECO:0000256" key="1">
    <source>
        <dbReference type="ARBA" id="ARBA00009995"/>
    </source>
</evidence>
<dbReference type="GeneID" id="582181"/>
<proteinExistence type="inferred from homology"/>
<keyword evidence="3" id="KW-0808">Transferase</keyword>
<evidence type="ECO:0000313" key="6">
    <source>
        <dbReference type="EnsemblMetazoa" id="XP_787236"/>
    </source>
</evidence>
<evidence type="ECO:0008006" key="8">
    <source>
        <dbReference type="Google" id="ProtNLM"/>
    </source>
</evidence>
<evidence type="ECO:0000256" key="2">
    <source>
        <dbReference type="ARBA" id="ARBA00022676"/>
    </source>
</evidence>
<evidence type="ECO:0000256" key="4">
    <source>
        <dbReference type="SAM" id="Phobius"/>
    </source>
</evidence>